<feature type="compositionally biased region" description="Low complexity" evidence="1">
    <location>
        <begin position="118"/>
        <end position="144"/>
    </location>
</feature>
<gene>
    <name evidence="2" type="ORF">WICANDRAFT_106386</name>
</gene>
<evidence type="ECO:0000313" key="3">
    <source>
        <dbReference type="Proteomes" id="UP000094112"/>
    </source>
</evidence>
<feature type="region of interest" description="Disordered" evidence="1">
    <location>
        <begin position="118"/>
        <end position="151"/>
    </location>
</feature>
<dbReference type="GeneID" id="30197721"/>
<dbReference type="AlphaFoldDB" id="A0A1E3NXR6"/>
<reference evidence="2 3" key="1">
    <citation type="journal article" date="2016" name="Proc. Natl. Acad. Sci. U.S.A.">
        <title>Comparative genomics of biotechnologically important yeasts.</title>
        <authorList>
            <person name="Riley R."/>
            <person name="Haridas S."/>
            <person name="Wolfe K.H."/>
            <person name="Lopes M.R."/>
            <person name="Hittinger C.T."/>
            <person name="Goeker M."/>
            <person name="Salamov A.A."/>
            <person name="Wisecaver J.H."/>
            <person name="Long T.M."/>
            <person name="Calvey C.H."/>
            <person name="Aerts A.L."/>
            <person name="Barry K.W."/>
            <person name="Choi C."/>
            <person name="Clum A."/>
            <person name="Coughlan A.Y."/>
            <person name="Deshpande S."/>
            <person name="Douglass A.P."/>
            <person name="Hanson S.J."/>
            <person name="Klenk H.-P."/>
            <person name="LaButti K.M."/>
            <person name="Lapidus A."/>
            <person name="Lindquist E.A."/>
            <person name="Lipzen A.M."/>
            <person name="Meier-Kolthoff J.P."/>
            <person name="Ohm R.A."/>
            <person name="Otillar R.P."/>
            <person name="Pangilinan J.L."/>
            <person name="Peng Y."/>
            <person name="Rokas A."/>
            <person name="Rosa C.A."/>
            <person name="Scheuner C."/>
            <person name="Sibirny A.A."/>
            <person name="Slot J.C."/>
            <person name="Stielow J.B."/>
            <person name="Sun H."/>
            <person name="Kurtzman C.P."/>
            <person name="Blackwell M."/>
            <person name="Grigoriev I.V."/>
            <person name="Jeffries T.W."/>
        </authorList>
    </citation>
    <scope>NUCLEOTIDE SEQUENCE [LARGE SCALE GENOMIC DNA]</scope>
    <source>
        <strain evidence="3">ATCC 58044 / CBS 1984 / NCYC 433 / NRRL Y-366-8</strain>
    </source>
</reference>
<evidence type="ECO:0000313" key="2">
    <source>
        <dbReference type="EMBL" id="ODQ57971.1"/>
    </source>
</evidence>
<dbReference type="EMBL" id="KV454212">
    <property type="protein sequence ID" value="ODQ57971.1"/>
    <property type="molecule type" value="Genomic_DNA"/>
</dbReference>
<name>A0A1E3NXR6_WICAA</name>
<protein>
    <submittedName>
        <fullName evidence="2">Uncharacterized protein</fullName>
    </submittedName>
</protein>
<dbReference type="RefSeq" id="XP_019037178.1">
    <property type="nucleotide sequence ID" value="XM_019180475.1"/>
</dbReference>
<organism evidence="2 3">
    <name type="scientific">Wickerhamomyces anomalus (strain ATCC 58044 / CBS 1984 / NCYC 433 / NRRL Y-366-8)</name>
    <name type="common">Yeast</name>
    <name type="synonym">Hansenula anomala</name>
    <dbReference type="NCBI Taxonomy" id="683960"/>
    <lineage>
        <taxon>Eukaryota</taxon>
        <taxon>Fungi</taxon>
        <taxon>Dikarya</taxon>
        <taxon>Ascomycota</taxon>
        <taxon>Saccharomycotina</taxon>
        <taxon>Saccharomycetes</taxon>
        <taxon>Phaffomycetales</taxon>
        <taxon>Wickerhamomycetaceae</taxon>
        <taxon>Wickerhamomyces</taxon>
    </lineage>
</organism>
<proteinExistence type="predicted"/>
<dbReference type="Proteomes" id="UP000094112">
    <property type="component" value="Unassembled WGS sequence"/>
</dbReference>
<evidence type="ECO:0000256" key="1">
    <source>
        <dbReference type="SAM" id="MobiDB-lite"/>
    </source>
</evidence>
<keyword evidence="3" id="KW-1185">Reference proteome</keyword>
<accession>A0A1E3NXR6</accession>
<sequence>MSRSSYRSRSSSPETDAAKVNSNLKRSYRSFTVTRTTSKKQHQIRAAINKIVKEKTSFECRSCFTKSIVIKGPKDYKTFVYSISCKTCKRHVNTTLEKLKESTDILNIFRRSNNLQNLLNSSSDSSEPSSPQNSRQNNPQPSSQKKMEKSAISDLAKDKSGLLLNQFVSNLNLTLKHINNNASESIRTPITNMIQQNQIEIAKVLKDALINSLKNISSRP</sequence>